<dbReference type="NCBIfam" id="TIGR01983">
    <property type="entry name" value="UbiG"/>
    <property type="match status" value="1"/>
</dbReference>
<sequence length="290" mass="32100">MLSRALRVAVFLPSRRIVTSYSTCRCFTTTARIPSGGPASTVSETEMSHFSSLASSWWDPHGPSRILHLMNPLRHTFIQRCKATTNEQQQPTQSKLKYLDIGCGGGIFAESAARLPTTESVVAIDPTSQVLAVARQHQRTDPTLMEPGRLTYLNTAIENLPVPTDARAGVDVLSLFEVIEHIEQPGPFLEHCLPHVKPGGWLIMSTMSRTWTSWATTIFAAEDLMGVVPKGTHNWNQYINVDEMKAWAAKQKGWSQPVTMGVVYVPGVGWKEVNGSASWGNYFFGIRRDG</sequence>
<feature type="binding site" evidence="5">
    <location>
        <position position="177"/>
    </location>
    <ligand>
        <name>Mg(2+)</name>
        <dbReference type="ChEBI" id="CHEBI:18420"/>
    </ligand>
</feature>
<dbReference type="InterPro" id="IPR010233">
    <property type="entry name" value="UbiG_MeTrfase"/>
</dbReference>
<proteinExistence type="inferred from homology"/>
<keyword evidence="5" id="KW-0999">Mitochondrion inner membrane</keyword>
<feature type="binding site" evidence="5">
    <location>
        <position position="102"/>
    </location>
    <ligand>
        <name>S-adenosyl-L-methionine</name>
        <dbReference type="ChEBI" id="CHEBI:59789"/>
    </ligand>
</feature>
<dbReference type="EC" id="2.1.1.64" evidence="5"/>
<comment type="subunit">
    <text evidence="5">Component of a multi-subunit COQ enzyme complex, composed of at least COQ3, COQ4, COQ5, COQ6, COQ7 and COQ9.</text>
</comment>
<comment type="caution">
    <text evidence="6">The sequence shown here is derived from an EMBL/GenBank/DDBJ whole genome shotgun (WGS) entry which is preliminary data.</text>
</comment>
<comment type="catalytic activity">
    <reaction evidence="5">
        <text>a 3-demethylubiquinol + S-adenosyl-L-methionine = a ubiquinol + S-adenosyl-L-homocysteine + H(+)</text>
        <dbReference type="Rhea" id="RHEA:44380"/>
        <dbReference type="Rhea" id="RHEA-COMP:9566"/>
        <dbReference type="Rhea" id="RHEA-COMP:10914"/>
        <dbReference type="ChEBI" id="CHEBI:15378"/>
        <dbReference type="ChEBI" id="CHEBI:17976"/>
        <dbReference type="ChEBI" id="CHEBI:57856"/>
        <dbReference type="ChEBI" id="CHEBI:59789"/>
        <dbReference type="ChEBI" id="CHEBI:84422"/>
        <dbReference type="EC" id="2.1.1.64"/>
    </reaction>
</comment>
<dbReference type="CDD" id="cd02440">
    <property type="entry name" value="AdoMet_MTases"/>
    <property type="match status" value="1"/>
</dbReference>
<keyword evidence="4 5" id="KW-0949">S-adenosyl-L-methionine</keyword>
<evidence type="ECO:0000313" key="6">
    <source>
        <dbReference type="EMBL" id="KAL1297153.1"/>
    </source>
</evidence>
<keyword evidence="1 5" id="KW-0489">Methyltransferase</keyword>
<feature type="binding site" evidence="5">
    <location>
        <position position="74"/>
    </location>
    <ligand>
        <name>S-adenosyl-L-methionine</name>
        <dbReference type="ChEBI" id="CHEBI:59789"/>
    </ligand>
</feature>
<keyword evidence="5" id="KW-0472">Membrane</keyword>
<comment type="function">
    <text evidence="5">O-methyltransferase required for two non-consecutive steps during ubiquinone biosynthesis. Catalyzes the 2 O-methylation of 3,4-dihydroxy-5-(all-trans-polyprenyl)benzoic acid into 4-hydroxy-3-methoxy-5-(all-trans-polyprenyl)benzoic acid. Also catalyzes the last step of ubiquinone biosynthesis by mediating methylation of 3-demethylubiquinone into ubiquinone. Also able to mediate the methylation of 3-demethylubiquinol into ubiquinol.</text>
</comment>
<keyword evidence="7" id="KW-1185">Reference proteome</keyword>
<dbReference type="EC" id="2.1.1.114" evidence="5"/>
<dbReference type="HAMAP" id="MF_00472">
    <property type="entry name" value="UbiG"/>
    <property type="match status" value="1"/>
</dbReference>
<evidence type="ECO:0000256" key="4">
    <source>
        <dbReference type="ARBA" id="ARBA00022691"/>
    </source>
</evidence>
<dbReference type="Gene3D" id="3.40.50.150">
    <property type="entry name" value="Vaccinia Virus protein VP39"/>
    <property type="match status" value="1"/>
</dbReference>
<comment type="subcellular location">
    <subcellularLocation>
        <location evidence="5">Mitochondrion inner membrane</location>
        <topology evidence="5">Peripheral membrane protein</topology>
        <orientation evidence="5">Matrix side</orientation>
    </subcellularLocation>
</comment>
<dbReference type="Pfam" id="PF13489">
    <property type="entry name" value="Methyltransf_23"/>
    <property type="match status" value="1"/>
</dbReference>
<feature type="binding site" evidence="5">
    <location>
        <position position="181"/>
    </location>
    <ligand>
        <name>Mg(2+)</name>
        <dbReference type="ChEBI" id="CHEBI:18420"/>
    </ligand>
</feature>
<dbReference type="SUPFAM" id="SSF53335">
    <property type="entry name" value="S-adenosyl-L-methionine-dependent methyltransferases"/>
    <property type="match status" value="1"/>
</dbReference>
<keyword evidence="5" id="KW-0479">Metal-binding</keyword>
<accession>A0ABR3P3A3</accession>
<dbReference type="GeneID" id="95978429"/>
<comment type="catalytic activity">
    <reaction evidence="5">
        <text>a 3-demethylubiquinone + S-adenosyl-L-methionine = a ubiquinone + S-adenosyl-L-homocysteine</text>
        <dbReference type="Rhea" id="RHEA:81215"/>
        <dbReference type="Rhea" id="RHEA-COMP:9565"/>
        <dbReference type="Rhea" id="RHEA-COMP:19654"/>
        <dbReference type="ChEBI" id="CHEBI:16389"/>
        <dbReference type="ChEBI" id="CHEBI:57856"/>
        <dbReference type="ChEBI" id="CHEBI:59789"/>
        <dbReference type="ChEBI" id="CHEBI:231825"/>
    </reaction>
</comment>
<feature type="binding site" evidence="5">
    <location>
        <position position="176"/>
    </location>
    <ligand>
        <name>S-adenosyl-L-methionine</name>
        <dbReference type="ChEBI" id="CHEBI:59789"/>
    </ligand>
</feature>
<dbReference type="EC" id="2.1.1.-" evidence="5"/>
<keyword evidence="5" id="KW-0460">Magnesium</keyword>
<keyword evidence="3 5" id="KW-0831">Ubiquinone biosynthesis</keyword>
<feature type="binding site" evidence="5">
    <location>
        <position position="125"/>
    </location>
    <ligand>
        <name>S-adenosyl-L-methionine</name>
        <dbReference type="ChEBI" id="CHEBI:59789"/>
    </ligand>
</feature>
<evidence type="ECO:0000313" key="7">
    <source>
        <dbReference type="Proteomes" id="UP001562354"/>
    </source>
</evidence>
<evidence type="ECO:0000256" key="5">
    <source>
        <dbReference type="HAMAP-Rule" id="MF_03190"/>
    </source>
</evidence>
<comment type="cofactor">
    <cofactor evidence="5">
        <name>Mg(2+)</name>
        <dbReference type="ChEBI" id="CHEBI:18420"/>
    </cofactor>
</comment>
<comment type="pathway">
    <text evidence="5">Cofactor biosynthesis; ubiquinone biosynthesis.</text>
</comment>
<comment type="similarity">
    <text evidence="5">Belongs to the class I-like SAM-binding methyltransferase superfamily. UbiG/COQ3 family.</text>
</comment>
<evidence type="ECO:0000256" key="1">
    <source>
        <dbReference type="ARBA" id="ARBA00022603"/>
    </source>
</evidence>
<dbReference type="PANTHER" id="PTHR43464:SF19">
    <property type="entry name" value="UBIQUINONE BIOSYNTHESIS O-METHYLTRANSFERASE, MITOCHONDRIAL"/>
    <property type="match status" value="1"/>
</dbReference>
<comment type="catalytic activity">
    <reaction evidence="5">
        <text>a 3,4-dihydroxy-5-(all-trans-polyprenyl)benzoate + S-adenosyl-L-methionine = a 4-hydroxy-3-methoxy-5-(all-trans-polyprenyl)benzoate + S-adenosyl-L-homocysteine + H(+)</text>
        <dbReference type="Rhea" id="RHEA:44452"/>
        <dbReference type="Rhea" id="RHEA-COMP:10930"/>
        <dbReference type="Rhea" id="RHEA-COMP:10931"/>
        <dbReference type="ChEBI" id="CHEBI:15378"/>
        <dbReference type="ChEBI" id="CHEBI:57856"/>
        <dbReference type="ChEBI" id="CHEBI:59789"/>
        <dbReference type="ChEBI" id="CHEBI:64694"/>
        <dbReference type="ChEBI" id="CHEBI:84443"/>
        <dbReference type="EC" id="2.1.1.114"/>
    </reaction>
</comment>
<dbReference type="Proteomes" id="UP001562354">
    <property type="component" value="Unassembled WGS sequence"/>
</dbReference>
<keyword evidence="2 5" id="KW-0808">Transferase</keyword>
<keyword evidence="5" id="KW-0496">Mitochondrion</keyword>
<dbReference type="PANTHER" id="PTHR43464">
    <property type="entry name" value="METHYLTRANSFERASE"/>
    <property type="match status" value="1"/>
</dbReference>
<dbReference type="EMBL" id="JBFMKM010000016">
    <property type="protein sequence ID" value="KAL1297153.1"/>
    <property type="molecule type" value="Genomic_DNA"/>
</dbReference>
<feature type="binding site" evidence="5">
    <location>
        <position position="180"/>
    </location>
    <ligand>
        <name>Mg(2+)</name>
        <dbReference type="ChEBI" id="CHEBI:18420"/>
    </ligand>
</feature>
<organism evidence="6 7">
    <name type="scientific">Neodothiora populina</name>
    <dbReference type="NCBI Taxonomy" id="2781224"/>
    <lineage>
        <taxon>Eukaryota</taxon>
        <taxon>Fungi</taxon>
        <taxon>Dikarya</taxon>
        <taxon>Ascomycota</taxon>
        <taxon>Pezizomycotina</taxon>
        <taxon>Dothideomycetes</taxon>
        <taxon>Dothideomycetidae</taxon>
        <taxon>Dothideales</taxon>
        <taxon>Dothioraceae</taxon>
        <taxon>Neodothiora</taxon>
    </lineage>
</organism>
<name>A0ABR3P3A3_9PEZI</name>
<dbReference type="InterPro" id="IPR029063">
    <property type="entry name" value="SAM-dependent_MTases_sf"/>
</dbReference>
<gene>
    <name evidence="5" type="primary">COQ3</name>
    <name evidence="6" type="ORF">AAFC00_004729</name>
</gene>
<dbReference type="RefSeq" id="XP_069196835.1">
    <property type="nucleotide sequence ID" value="XM_069344415.1"/>
</dbReference>
<evidence type="ECO:0000256" key="2">
    <source>
        <dbReference type="ARBA" id="ARBA00022679"/>
    </source>
</evidence>
<protein>
    <recommendedName>
        <fullName evidence="5">Ubiquinone biosynthesis O-methyltransferase, mitochondrial</fullName>
    </recommendedName>
    <alternativeName>
        <fullName evidence="5">3-demethylubiquinol 3-O-methyltransferase</fullName>
        <ecNumber evidence="5">2.1.1.64</ecNumber>
    </alternativeName>
    <alternativeName>
        <fullName evidence="5">3-demethylubiquinone 3-O-methyltransferase</fullName>
        <ecNumber evidence="5">2.1.1.-</ecNumber>
    </alternativeName>
    <alternativeName>
        <fullName evidence="5">Polyprenyldihydroxybenzoate methyltransferase</fullName>
        <ecNumber evidence="5">2.1.1.114</ecNumber>
    </alternativeName>
</protein>
<reference evidence="6 7" key="1">
    <citation type="submission" date="2024-07" db="EMBL/GenBank/DDBJ databases">
        <title>Draft sequence of the Neodothiora populina.</title>
        <authorList>
            <person name="Drown D.D."/>
            <person name="Schuette U.S."/>
            <person name="Buechlein A.B."/>
            <person name="Rusch D.R."/>
            <person name="Winton L.W."/>
            <person name="Adams G.A."/>
        </authorList>
    </citation>
    <scope>NUCLEOTIDE SEQUENCE [LARGE SCALE GENOMIC DNA]</scope>
    <source>
        <strain evidence="6 7">CPC 39397</strain>
    </source>
</reference>
<evidence type="ECO:0000256" key="3">
    <source>
        <dbReference type="ARBA" id="ARBA00022688"/>
    </source>
</evidence>